<keyword evidence="9" id="KW-1185">Reference proteome</keyword>
<organism evidence="8 9">
    <name type="scientific">Henosepilachna vigintioctopunctata</name>
    <dbReference type="NCBI Taxonomy" id="420089"/>
    <lineage>
        <taxon>Eukaryota</taxon>
        <taxon>Metazoa</taxon>
        <taxon>Ecdysozoa</taxon>
        <taxon>Arthropoda</taxon>
        <taxon>Hexapoda</taxon>
        <taxon>Insecta</taxon>
        <taxon>Pterygota</taxon>
        <taxon>Neoptera</taxon>
        <taxon>Endopterygota</taxon>
        <taxon>Coleoptera</taxon>
        <taxon>Polyphaga</taxon>
        <taxon>Cucujiformia</taxon>
        <taxon>Coccinelloidea</taxon>
        <taxon>Coccinellidae</taxon>
        <taxon>Epilachninae</taxon>
        <taxon>Epilachnini</taxon>
        <taxon>Henosepilachna</taxon>
    </lineage>
</organism>
<dbReference type="EC" id="3.1.1.-" evidence="6"/>
<dbReference type="InterPro" id="IPR002018">
    <property type="entry name" value="CarbesteraseB"/>
</dbReference>
<evidence type="ECO:0000256" key="2">
    <source>
        <dbReference type="ARBA" id="ARBA00022487"/>
    </source>
</evidence>
<keyword evidence="3 6" id="KW-0378">Hydrolase</keyword>
<keyword evidence="5" id="KW-0325">Glycoprotein</keyword>
<evidence type="ECO:0000256" key="1">
    <source>
        <dbReference type="ARBA" id="ARBA00005964"/>
    </source>
</evidence>
<keyword evidence="4" id="KW-1015">Disulfide bond</keyword>
<dbReference type="InterPro" id="IPR019826">
    <property type="entry name" value="Carboxylesterase_B_AS"/>
</dbReference>
<dbReference type="GO" id="GO:0052689">
    <property type="term" value="F:carboxylic ester hydrolase activity"/>
    <property type="evidence" value="ECO:0007669"/>
    <property type="project" value="UniProtKB-KW"/>
</dbReference>
<evidence type="ECO:0000313" key="8">
    <source>
        <dbReference type="EMBL" id="KAK9874072.1"/>
    </source>
</evidence>
<evidence type="ECO:0000256" key="5">
    <source>
        <dbReference type="ARBA" id="ARBA00023180"/>
    </source>
</evidence>
<dbReference type="Gene3D" id="3.40.50.1820">
    <property type="entry name" value="alpha/beta hydrolase"/>
    <property type="match status" value="1"/>
</dbReference>
<comment type="caution">
    <text evidence="8">The sequence shown here is derived from an EMBL/GenBank/DDBJ whole genome shotgun (WGS) entry which is preliminary data.</text>
</comment>
<dbReference type="Proteomes" id="UP001431783">
    <property type="component" value="Unassembled WGS sequence"/>
</dbReference>
<proteinExistence type="inferred from homology"/>
<evidence type="ECO:0000313" key="9">
    <source>
        <dbReference type="Proteomes" id="UP001431783"/>
    </source>
</evidence>
<evidence type="ECO:0000259" key="7">
    <source>
        <dbReference type="Pfam" id="PF00135"/>
    </source>
</evidence>
<dbReference type="Pfam" id="PF00135">
    <property type="entry name" value="COesterase"/>
    <property type="match status" value="1"/>
</dbReference>
<keyword evidence="2" id="KW-0719">Serine esterase</keyword>
<dbReference type="AlphaFoldDB" id="A0AAW1U0B9"/>
<sequence length="540" mass="60514">MFYFLTLCLCDDGMEVKLKQGIVRGHLSSSYEEKNYLAFEGIPYAKPPVGDLRFAPPEPAEGWDGVLEGNKLYTCAQLLPLPYIWGPSGTEDCLYLYVYVPGDTIIKDAKLPVIVHIHGGAFMLGSPRSMALPDYLMDQDVVYVTMNYRLGILGFLSTEDAVVPGNMGLKDQSLALKWIKENIHEFGGNADSITITGLSAGGASVHYHYLSPMSKGLFSRGISHSGTALQTWALTENPLQKAILVAKNVSCDTDTTQKMVACLRSKSHKEIIIAIDGLFVLISAIPPTPFGPVIEKGGHNPFIDDHPYKLLKEKKVYDVPWINSNVKDEGIFPVGFFLHMKKMDYIAENWDTVMPSAFDMNDTVENSLKKEIVNKIKTFYYGSDLVTANNAENLVKAFSDRYFFVDSELATRTHSAAVTSPVYFYFYNFLPESNFQLRGIKPGVAHGLDAKLLYKWIILANLKSKEKQMMIVLTNFLKKFATTGVPEINGVKWDPIEPNNKDIKYLEINSPDDIEMNTMDKLGSNEFWNSLPINENNHIY</sequence>
<dbReference type="InterPro" id="IPR029058">
    <property type="entry name" value="AB_hydrolase_fold"/>
</dbReference>
<dbReference type="PROSITE" id="PS00122">
    <property type="entry name" value="CARBOXYLESTERASE_B_1"/>
    <property type="match status" value="1"/>
</dbReference>
<gene>
    <name evidence="8" type="ORF">WA026_002427</name>
</gene>
<protein>
    <recommendedName>
        <fullName evidence="6">Carboxylic ester hydrolase</fullName>
        <ecNumber evidence="6">3.1.1.-</ecNumber>
    </recommendedName>
</protein>
<dbReference type="EMBL" id="JARQZJ010000031">
    <property type="protein sequence ID" value="KAK9874072.1"/>
    <property type="molecule type" value="Genomic_DNA"/>
</dbReference>
<evidence type="ECO:0000256" key="6">
    <source>
        <dbReference type="RuleBase" id="RU361235"/>
    </source>
</evidence>
<feature type="domain" description="Carboxylesterase type B" evidence="7">
    <location>
        <begin position="15"/>
        <end position="516"/>
    </location>
</feature>
<name>A0AAW1U0B9_9CUCU</name>
<evidence type="ECO:0000256" key="4">
    <source>
        <dbReference type="ARBA" id="ARBA00023157"/>
    </source>
</evidence>
<reference evidence="8 9" key="1">
    <citation type="submission" date="2023-03" db="EMBL/GenBank/DDBJ databases">
        <title>Genome insight into feeding habits of ladybird beetles.</title>
        <authorList>
            <person name="Li H.-S."/>
            <person name="Huang Y.-H."/>
            <person name="Pang H."/>
        </authorList>
    </citation>
    <scope>NUCLEOTIDE SEQUENCE [LARGE SCALE GENOMIC DNA]</scope>
    <source>
        <strain evidence="8">SYSU_2023b</strain>
        <tissue evidence="8">Whole body</tissue>
    </source>
</reference>
<dbReference type="SUPFAM" id="SSF53474">
    <property type="entry name" value="alpha/beta-Hydrolases"/>
    <property type="match status" value="1"/>
</dbReference>
<dbReference type="PANTHER" id="PTHR11559">
    <property type="entry name" value="CARBOXYLESTERASE"/>
    <property type="match status" value="1"/>
</dbReference>
<dbReference type="InterPro" id="IPR050309">
    <property type="entry name" value="Type-B_Carboxylest/Lipase"/>
</dbReference>
<comment type="similarity">
    <text evidence="1 6">Belongs to the type-B carboxylesterase/lipase family.</text>
</comment>
<evidence type="ECO:0000256" key="3">
    <source>
        <dbReference type="ARBA" id="ARBA00022801"/>
    </source>
</evidence>
<accession>A0AAW1U0B9</accession>